<dbReference type="RefSeq" id="WP_004992471.1">
    <property type="nucleotide sequence ID" value="NZ_CP023700.1"/>
</dbReference>
<dbReference type="InterPro" id="IPR036291">
    <property type="entry name" value="NAD(P)-bd_dom_sf"/>
</dbReference>
<comment type="similarity">
    <text evidence="1">Belongs to the short-chain dehydrogenases/reductases (SDR) family.</text>
</comment>
<dbReference type="PROSITE" id="PS00061">
    <property type="entry name" value="ADH_SHORT"/>
    <property type="match status" value="1"/>
</dbReference>
<dbReference type="Proteomes" id="UP000327143">
    <property type="component" value="Chromosome"/>
</dbReference>
<dbReference type="SUPFAM" id="SSF51735">
    <property type="entry name" value="NAD(P)-binding Rossmann-fold domains"/>
    <property type="match status" value="1"/>
</dbReference>
<sequence length="265" mass="27892">MATAEDHSSTAATGLLRDQWAVVTGGSKGIGFAIAERFVGEGANVVIVARDKAALDDAAERLRTRAGDGQRIESLAADLSGRAGVDELFDRLTHELPALNIFVANVGYGIFRPFLEVTDEEWDGIISTNLTGTFRCTQAAARLMRDRPADNRAIVVISSIRAEGTRPGTLPYSTTKAGLNQLVRVAAYELAPLGIRVNALSPGLVVTPMSLSNNPKAAELGAELAPLNRAGMPSDIAEGALYLCNPAASFVTGTNLVVDGGESLW</sequence>
<evidence type="ECO:0000256" key="1">
    <source>
        <dbReference type="ARBA" id="ARBA00006484"/>
    </source>
</evidence>
<evidence type="ECO:0000313" key="3">
    <source>
        <dbReference type="EMBL" id="QEU83954.1"/>
    </source>
</evidence>
<dbReference type="CDD" id="cd05233">
    <property type="entry name" value="SDR_c"/>
    <property type="match status" value="1"/>
</dbReference>
<gene>
    <name evidence="3" type="ORF">CP969_04115</name>
</gene>
<accession>A0ABX6A863</accession>
<dbReference type="InterPro" id="IPR020904">
    <property type="entry name" value="Sc_DH/Rdtase_CS"/>
</dbReference>
<dbReference type="PANTHER" id="PTHR24321:SF8">
    <property type="entry name" value="ESTRADIOL 17-BETA-DEHYDROGENASE 8-RELATED"/>
    <property type="match status" value="1"/>
</dbReference>
<keyword evidence="4" id="KW-1185">Reference proteome</keyword>
<name>A0ABX6A863_STRVD</name>
<reference evidence="3 4" key="1">
    <citation type="submission" date="2017-09" db="EMBL/GenBank/DDBJ databases">
        <authorList>
            <person name="Lee N."/>
            <person name="Cho B.-K."/>
        </authorList>
    </citation>
    <scope>NUCLEOTIDE SEQUENCE [LARGE SCALE GENOMIC DNA]</scope>
    <source>
        <strain evidence="3 4">ATCC 39115</strain>
    </source>
</reference>
<dbReference type="EMBL" id="CP023700">
    <property type="protein sequence ID" value="QEU83954.1"/>
    <property type="molecule type" value="Genomic_DNA"/>
</dbReference>
<dbReference type="Gene3D" id="3.40.50.720">
    <property type="entry name" value="NAD(P)-binding Rossmann-like Domain"/>
    <property type="match status" value="1"/>
</dbReference>
<dbReference type="InterPro" id="IPR002347">
    <property type="entry name" value="SDR_fam"/>
</dbReference>
<keyword evidence="2" id="KW-0560">Oxidoreductase</keyword>
<protein>
    <submittedName>
        <fullName evidence="3">SDR family oxidoreductase</fullName>
    </submittedName>
</protein>
<evidence type="ECO:0000313" key="4">
    <source>
        <dbReference type="Proteomes" id="UP000327143"/>
    </source>
</evidence>
<dbReference type="PANTHER" id="PTHR24321">
    <property type="entry name" value="DEHYDROGENASES, SHORT CHAIN"/>
    <property type="match status" value="1"/>
</dbReference>
<dbReference type="Pfam" id="PF13561">
    <property type="entry name" value="adh_short_C2"/>
    <property type="match status" value="1"/>
</dbReference>
<dbReference type="PRINTS" id="PR00081">
    <property type="entry name" value="GDHRDH"/>
</dbReference>
<organism evidence="3 4">
    <name type="scientific">Streptomyces viridosporus T7A</name>
    <dbReference type="NCBI Taxonomy" id="665577"/>
    <lineage>
        <taxon>Bacteria</taxon>
        <taxon>Bacillati</taxon>
        <taxon>Actinomycetota</taxon>
        <taxon>Actinomycetes</taxon>
        <taxon>Kitasatosporales</taxon>
        <taxon>Streptomycetaceae</taxon>
        <taxon>Streptomyces</taxon>
    </lineage>
</organism>
<evidence type="ECO:0000256" key="2">
    <source>
        <dbReference type="ARBA" id="ARBA00023002"/>
    </source>
</evidence>
<proteinExistence type="inferred from homology"/>